<dbReference type="Pfam" id="PF16415">
    <property type="entry name" value="CNOT1_CAF1_bind"/>
    <property type="match status" value="1"/>
</dbReference>
<accession>A0A4Q9LX30</accession>
<keyword evidence="7" id="KW-1185">Reference proteome</keyword>
<dbReference type="Pfam" id="PF12842">
    <property type="entry name" value="DUF3819"/>
    <property type="match status" value="1"/>
</dbReference>
<comment type="caution">
    <text evidence="6">The sequence shown here is derived from an EMBL/GenBank/DDBJ whole genome shotgun (WGS) entry which is preliminary data.</text>
</comment>
<feature type="domain" description="CCR4-NOT transcription complex subunit 1 CAF1-binding" evidence="3">
    <location>
        <begin position="668"/>
        <end position="768"/>
    </location>
</feature>
<dbReference type="InterPro" id="IPR040398">
    <property type="entry name" value="Not1"/>
</dbReference>
<evidence type="ECO:0000259" key="3">
    <source>
        <dbReference type="Pfam" id="PF16415"/>
    </source>
</evidence>
<feature type="transmembrane region" description="Helical" evidence="1">
    <location>
        <begin position="180"/>
        <end position="204"/>
    </location>
</feature>
<name>A0A4Q9LX30_9MICR</name>
<organism evidence="6 7">
    <name type="scientific">Hamiltosporidium tvaerminnensis</name>
    <dbReference type="NCBI Taxonomy" id="1176355"/>
    <lineage>
        <taxon>Eukaryota</taxon>
        <taxon>Fungi</taxon>
        <taxon>Fungi incertae sedis</taxon>
        <taxon>Microsporidia</taxon>
        <taxon>Dubosqiidae</taxon>
        <taxon>Hamiltosporidium</taxon>
    </lineage>
</organism>
<feature type="domain" description="CCR4-NOT transcription complex subunit 1" evidence="2">
    <location>
        <begin position="794"/>
        <end position="909"/>
    </location>
</feature>
<protein>
    <submittedName>
        <fullName evidence="6">Putative CCR4-NOT negative regulator of transcription</fullName>
    </submittedName>
</protein>
<keyword evidence="1" id="KW-0812">Transmembrane</keyword>
<dbReference type="GO" id="GO:0030015">
    <property type="term" value="C:CCR4-NOT core complex"/>
    <property type="evidence" value="ECO:0007669"/>
    <property type="project" value="InterPro"/>
</dbReference>
<dbReference type="GO" id="GO:0017148">
    <property type="term" value="P:negative regulation of translation"/>
    <property type="evidence" value="ECO:0007669"/>
    <property type="project" value="InterPro"/>
</dbReference>
<dbReference type="InterPro" id="IPR032191">
    <property type="entry name" value="CNOT1_CAF1_bind"/>
</dbReference>
<dbReference type="PANTHER" id="PTHR13162">
    <property type="entry name" value="CCR4-NOT TRANSCRIPTION COMPLEX"/>
    <property type="match status" value="1"/>
</dbReference>
<dbReference type="OrthoDB" id="2195999at2759"/>
<reference evidence="6 7" key="1">
    <citation type="submission" date="2017-12" db="EMBL/GenBank/DDBJ databases">
        <authorList>
            <person name="Pombert J.-F."/>
            <person name="Haag K.L."/>
            <person name="Ebert D."/>
        </authorList>
    </citation>
    <scope>NUCLEOTIDE SEQUENCE [LARGE SCALE GENOMIC DNA]</scope>
    <source>
        <strain evidence="6">IL-G-3</strain>
    </source>
</reference>
<dbReference type="GO" id="GO:0000288">
    <property type="term" value="P:nuclear-transcribed mRNA catabolic process, deadenylation-dependent decay"/>
    <property type="evidence" value="ECO:0007669"/>
    <property type="project" value="TreeGrafter"/>
</dbReference>
<dbReference type="GO" id="GO:0000932">
    <property type="term" value="C:P-body"/>
    <property type="evidence" value="ECO:0007669"/>
    <property type="project" value="TreeGrafter"/>
</dbReference>
<proteinExistence type="predicted"/>
<dbReference type="CDD" id="cd20710">
    <property type="entry name" value="NOT1_connector"/>
    <property type="match status" value="1"/>
</dbReference>
<evidence type="ECO:0000259" key="2">
    <source>
        <dbReference type="Pfam" id="PF12842"/>
    </source>
</evidence>
<dbReference type="STRING" id="1176355.A0A4Q9LX30"/>
<dbReference type="InterPro" id="IPR024557">
    <property type="entry name" value="CNOT1_dom_4"/>
</dbReference>
<evidence type="ECO:0000259" key="5">
    <source>
        <dbReference type="Pfam" id="PF25097"/>
    </source>
</evidence>
<dbReference type="Proteomes" id="UP000292282">
    <property type="component" value="Unassembled WGS sequence"/>
</dbReference>
<dbReference type="InterPro" id="IPR055454">
    <property type="entry name" value="CNOT1-like_NOT1_connector"/>
</dbReference>
<dbReference type="Gene3D" id="1.25.40.180">
    <property type="match status" value="1"/>
</dbReference>
<dbReference type="PANTHER" id="PTHR13162:SF8">
    <property type="entry name" value="CCR4-NOT TRANSCRIPTION COMPLEX SUBUNIT 1"/>
    <property type="match status" value="1"/>
</dbReference>
<dbReference type="EMBL" id="PITK01000465">
    <property type="protein sequence ID" value="TBU13329.1"/>
    <property type="molecule type" value="Genomic_DNA"/>
</dbReference>
<keyword evidence="1" id="KW-1133">Transmembrane helix</keyword>
<sequence length="1726" mass="201036">MDINNDHILKHHFQLISPQKLTKSFVNSIINENTTNTQITSLIFYFISSDLPWDYKEIFSLISQKATHLNWNEIFLFDSTDFNPPDSSCFKHIFDIWNAVTKQPFPYQIFFKKWKNSRAQDFFIIFYLSDPIPITPIITNIPLKYLKNIKIDHPLNSIEIFTLLPFYPHHLITLKKLSPFYTIFGLCLIYPNFFSVLSELFIAFTPENPNLIYIIFNLNPTLCITLTSLLNSNVMSLSRILDLTLEYKMLPYLSETLMPPYFCFDIIILSSRRDHLNLSLWITNTYANRKENFSQTFLMYLYDKFLNEENSKNKIRSEFSYRNGNAVQETDEFFPLNAEVIISIIQTLDILSKSFSRETVLLFSKFKNVLPLEIKSLISKKTTLDQHANEFISSIIKNKKRTDYIALLSKYVKGTPQEKDLALKIFSLLYSNFSSLAKVNSEILCEVYAKLLEKKILTPFYQKKILSVISNALKLKDTQIREYQFALKIFDMIVNCINDFPEFEREVREINGISERIGGEGIAIYEESEDGEMTRIEFYEAIYSSKNRIYFSRNKNNSGIINILCSSDSNCASEYFKYGSQEISISFETDLHTLVTITNNFLKKNPESYIFLVKHILNDHLCKEKITPLTNYLLLVKDPFLTFFIGRSLNVLYYIIDLKPHKSFALSYAQDIGVLIGRLTLSQNKIFPLEIFDCKAFTLYGIKKHRVILVTTFLTCFLSQSINSLVFKPNNPYILMLLQLLSNIYHSFGLSVIRERITHLFNLLNINVLRKTQSFSYYNYLTEYILGEVDSTSRHIISMAIDFSIREISTCILERISGIAEKTSVGIFYLNLEEDVMPDFMHVNTLMLNLVSALTHVTSHEPIKASICANISHFLKLANLEVEMERINEIADKNVELCCKIIEKVGISRILYGGGVRKVDDIKIKKATELLKSREMVVDFDQNDYEFDDFETKPINAHKQTKDISIEPNDLHKQIESINITQQKPTKEKFILFPLNISLLNFPDIPEKMELRPITLSEYNEIKNTLSNIGRRSPDKKSLVVHKEWSNYLATKKEEPLLEFLKKNEDLCEPLCQCIIGQLLKEPHSSKFIDLLQKVMSFSFRTANEVISWLIYADDERKYNSALITEFIKRKILNPLEYDQYMAKIVLNKTEFVLSVLQRLLLSDVKYCTPYDFIFTIEVLAKFNEEKYDDGVYEFLKNVSYLIIESNISTENINLEKISNLEGVFENDLDLNWIYIYIQISWDHFVRYSRIPSSYCYAKIDLLPKTLLEKEWSLAKEGIKIMINWFISSWEKGCYLSYKMFHRFIVILFRYLSISIESRNMVYSILKLFSPENMPFYFIGYLELVNEKITKDLFFNQDGCTFGVEICLSLLKGARIFNNDYVLSIVEQIFYKIFEKCEPFFVENSWLFSYQCPNKFDKLKNLLNSKRSVTTKISGNSAYIKILNALRTENIEKVLEVISEYEDTNDRKWIIYGLVDNLVDNNNISNCAIKVIEKTLNKFKEEIGGVVVCRFMCGNGPESLEPTYKEKSTAKNQIQIIQSYKKRTCRVNGTSSVIKIRGGRPRDEAIMCANNASHPENSRLFKSHSVHEIFDSEIEADVKIRNNIPDIFIYDKRQNRITHLEHGLLANDLSLIYKFRVEIILYVVILNGIPYIYSIVLKKTVKQYPMIEENNLGLRLNSKESCERASLSVIEAAEIHKQPTPSLDQVNNKGYGVKKCESIIFTPYFR</sequence>
<dbReference type="Pfam" id="PF25097">
    <property type="entry name" value="ARM_Cnot1"/>
    <property type="match status" value="1"/>
</dbReference>
<dbReference type="Pfam" id="PF16418">
    <property type="entry name" value="CNOT1_HEAT"/>
    <property type="match status" value="1"/>
</dbReference>
<dbReference type="GO" id="GO:0060090">
    <property type="term" value="F:molecular adaptor activity"/>
    <property type="evidence" value="ECO:0007669"/>
    <property type="project" value="TreeGrafter"/>
</dbReference>
<feature type="domain" description="CCR4-NOT transcription complex subunit 1 HEAT repeat" evidence="4">
    <location>
        <begin position="197"/>
        <end position="348"/>
    </location>
</feature>
<keyword evidence="1" id="KW-0472">Membrane</keyword>
<feature type="transmembrane region" description="Helical" evidence="1">
    <location>
        <begin position="210"/>
        <end position="230"/>
    </location>
</feature>
<feature type="transmembrane region" description="Helical" evidence="1">
    <location>
        <begin position="1639"/>
        <end position="1657"/>
    </location>
</feature>
<evidence type="ECO:0000313" key="7">
    <source>
        <dbReference type="Proteomes" id="UP000292282"/>
    </source>
</evidence>
<feature type="domain" description="CCR4-NOT transcription complex subunit 1-like NOT1 connector" evidence="5">
    <location>
        <begin position="1091"/>
        <end position="1191"/>
    </location>
</feature>
<dbReference type="VEuPathDB" id="MicrosporidiaDB:CWI38_0465p0020"/>
<gene>
    <name evidence="6" type="ORF">CWI38_0465p0020</name>
</gene>
<evidence type="ECO:0000313" key="6">
    <source>
        <dbReference type="EMBL" id="TBU13329.1"/>
    </source>
</evidence>
<evidence type="ECO:0000256" key="1">
    <source>
        <dbReference type="SAM" id="Phobius"/>
    </source>
</evidence>
<dbReference type="InterPro" id="IPR032194">
    <property type="entry name" value="CNOT1_HEAT"/>
</dbReference>
<evidence type="ECO:0000259" key="4">
    <source>
        <dbReference type="Pfam" id="PF16418"/>
    </source>
</evidence>